<dbReference type="AlphaFoldDB" id="A0A2K4XBS5"/>
<feature type="transmembrane region" description="Helical" evidence="1">
    <location>
        <begin position="95"/>
        <end position="114"/>
    </location>
</feature>
<dbReference type="Proteomes" id="UP000615003">
    <property type="component" value="Unassembled WGS sequence"/>
</dbReference>
<gene>
    <name evidence="3" type="ORF">PCAR9_A30969</name>
    <name evidence="2" type="ORF">PCARR_a1846</name>
</gene>
<dbReference type="EMBL" id="LT965928">
    <property type="protein sequence ID" value="SOU41778.1"/>
    <property type="molecule type" value="Genomic_DNA"/>
</dbReference>
<feature type="transmembrane region" description="Helical" evidence="1">
    <location>
        <begin position="6"/>
        <end position="29"/>
    </location>
</feature>
<dbReference type="RefSeq" id="WP_104643177.1">
    <property type="nucleotide sequence ID" value="NZ_AQGW01000023.1"/>
</dbReference>
<evidence type="ECO:0000313" key="5">
    <source>
        <dbReference type="Proteomes" id="UP000615003"/>
    </source>
</evidence>
<keyword evidence="1" id="KW-0812">Transmembrane</keyword>
<sequence>MADILWSLVVIRDYVGIFITWLFVFAFLYNLSASINTSQKANVYLSLIMMISYSSSTLFDMVTVSHLYYFYFDIVTLAAIFFYKRISKEAMPVSFYYVVIGLSINASLFLAMHYDIEVRGTLYYWWFWNVYVFGTYFTDLIMPLALIVNKDILGLAKLSDYLTTKFKPSQYA</sequence>
<evidence type="ECO:0000256" key="1">
    <source>
        <dbReference type="SAM" id="Phobius"/>
    </source>
</evidence>
<evidence type="ECO:0008006" key="6">
    <source>
        <dbReference type="Google" id="ProtNLM"/>
    </source>
</evidence>
<accession>A0A2K4XBS5</accession>
<dbReference type="EMBL" id="AQGW01000023">
    <property type="protein sequence ID" value="MBE0383565.1"/>
    <property type="molecule type" value="Genomic_DNA"/>
</dbReference>
<keyword evidence="1" id="KW-0472">Membrane</keyword>
<organism evidence="3 4">
    <name type="scientific">Pseudoalteromonas carrageenovora IAM 12662</name>
    <dbReference type="NCBI Taxonomy" id="1314868"/>
    <lineage>
        <taxon>Bacteria</taxon>
        <taxon>Pseudomonadati</taxon>
        <taxon>Pseudomonadota</taxon>
        <taxon>Gammaproteobacteria</taxon>
        <taxon>Alteromonadales</taxon>
        <taxon>Pseudoalteromonadaceae</taxon>
        <taxon>Pseudoalteromonas</taxon>
    </lineage>
</organism>
<dbReference type="GeneID" id="93664462"/>
<keyword evidence="1" id="KW-1133">Transmembrane helix</keyword>
<protein>
    <recommendedName>
        <fullName evidence="6">Membrane protein triplicated sequence</fullName>
    </recommendedName>
</protein>
<feature type="transmembrane region" description="Helical" evidence="1">
    <location>
        <begin position="126"/>
        <end position="148"/>
    </location>
</feature>
<dbReference type="Proteomes" id="UP000238288">
    <property type="component" value="Chromosome PCAR9a"/>
</dbReference>
<keyword evidence="5" id="KW-1185">Reference proteome</keyword>
<reference evidence="2 5" key="1">
    <citation type="submission" date="2015-06" db="EMBL/GenBank/DDBJ databases">
        <title>Genome sequence of Pseudoalteromonas carrageenovora.</title>
        <authorList>
            <person name="Xie B.-B."/>
            <person name="Rong J.-C."/>
            <person name="Qin Q.-L."/>
            <person name="Zhang Y.-Z."/>
        </authorList>
    </citation>
    <scope>NUCLEOTIDE SEQUENCE [LARGE SCALE GENOMIC DNA]</scope>
    <source>
        <strain evidence="2 5">IAM 12662</strain>
    </source>
</reference>
<feature type="transmembrane region" description="Helical" evidence="1">
    <location>
        <begin position="65"/>
        <end position="83"/>
    </location>
</feature>
<evidence type="ECO:0000313" key="4">
    <source>
        <dbReference type="Proteomes" id="UP000238288"/>
    </source>
</evidence>
<dbReference type="OrthoDB" id="6305908at2"/>
<evidence type="ECO:0000313" key="2">
    <source>
        <dbReference type="EMBL" id="MBE0383565.1"/>
    </source>
</evidence>
<proteinExistence type="predicted"/>
<name>A0A2K4XBS5_PSEVC</name>
<reference evidence="3 4" key="2">
    <citation type="submission" date="2017-11" db="EMBL/GenBank/DDBJ databases">
        <authorList>
            <person name="Han C.G."/>
        </authorList>
    </citation>
    <scope>NUCLEOTIDE SEQUENCE [LARGE SCALE GENOMIC DNA]</scope>
    <source>
        <strain evidence="4">ATCC 43555</strain>
        <strain evidence="3">ATCC43555</strain>
    </source>
</reference>
<feature type="transmembrane region" description="Helical" evidence="1">
    <location>
        <begin position="41"/>
        <end position="59"/>
    </location>
</feature>
<evidence type="ECO:0000313" key="3">
    <source>
        <dbReference type="EMBL" id="SOU41778.1"/>
    </source>
</evidence>